<feature type="transmembrane region" description="Helical" evidence="6">
    <location>
        <begin position="200"/>
        <end position="222"/>
    </location>
</feature>
<feature type="domain" description="Histidine kinase" evidence="7">
    <location>
        <begin position="241"/>
        <end position="460"/>
    </location>
</feature>
<dbReference type="InterPro" id="IPR003661">
    <property type="entry name" value="HisK_dim/P_dom"/>
</dbReference>
<proteinExistence type="predicted"/>
<keyword evidence="6" id="KW-1133">Transmembrane helix</keyword>
<keyword evidence="9" id="KW-1185">Reference proteome</keyword>
<dbReference type="InterPro" id="IPR005467">
    <property type="entry name" value="His_kinase_dom"/>
</dbReference>
<dbReference type="InterPro" id="IPR036890">
    <property type="entry name" value="HATPase_C_sf"/>
</dbReference>
<dbReference type="Proteomes" id="UP000627292">
    <property type="component" value="Unassembled WGS sequence"/>
</dbReference>
<keyword evidence="6" id="KW-0472">Membrane</keyword>
<dbReference type="PANTHER" id="PTHR43547">
    <property type="entry name" value="TWO-COMPONENT HISTIDINE KINASE"/>
    <property type="match status" value="1"/>
</dbReference>
<reference evidence="8" key="1">
    <citation type="journal article" date="2014" name="Int. J. Syst. Evol. Microbiol.">
        <title>Complete genome sequence of Corynebacterium casei LMG S-19264T (=DSM 44701T), isolated from a smear-ripened cheese.</title>
        <authorList>
            <consortium name="US DOE Joint Genome Institute (JGI-PGF)"/>
            <person name="Walter F."/>
            <person name="Albersmeier A."/>
            <person name="Kalinowski J."/>
            <person name="Ruckert C."/>
        </authorList>
    </citation>
    <scope>NUCLEOTIDE SEQUENCE</scope>
    <source>
        <strain evidence="8">CGMCC 1.15290</strain>
    </source>
</reference>
<dbReference type="PROSITE" id="PS50109">
    <property type="entry name" value="HIS_KIN"/>
    <property type="match status" value="1"/>
</dbReference>
<evidence type="ECO:0000256" key="3">
    <source>
        <dbReference type="ARBA" id="ARBA00022553"/>
    </source>
</evidence>
<evidence type="ECO:0000259" key="7">
    <source>
        <dbReference type="PROSITE" id="PS50109"/>
    </source>
</evidence>
<dbReference type="AlphaFoldDB" id="A0A917J340"/>
<dbReference type="SUPFAM" id="SSF47384">
    <property type="entry name" value="Homodimeric domain of signal transducing histidine kinase"/>
    <property type="match status" value="1"/>
</dbReference>
<gene>
    <name evidence="8" type="ORF">GCM10011379_49370</name>
</gene>
<evidence type="ECO:0000313" key="9">
    <source>
        <dbReference type="Proteomes" id="UP000627292"/>
    </source>
</evidence>
<organism evidence="8 9">
    <name type="scientific">Filimonas zeae</name>
    <dbReference type="NCBI Taxonomy" id="1737353"/>
    <lineage>
        <taxon>Bacteria</taxon>
        <taxon>Pseudomonadati</taxon>
        <taxon>Bacteroidota</taxon>
        <taxon>Chitinophagia</taxon>
        <taxon>Chitinophagales</taxon>
        <taxon>Chitinophagaceae</taxon>
        <taxon>Filimonas</taxon>
    </lineage>
</organism>
<dbReference type="SMART" id="SM00387">
    <property type="entry name" value="HATPase_c"/>
    <property type="match status" value="1"/>
</dbReference>
<dbReference type="PANTHER" id="PTHR43547:SF2">
    <property type="entry name" value="HYBRID SIGNAL TRANSDUCTION HISTIDINE KINASE C"/>
    <property type="match status" value="1"/>
</dbReference>
<accession>A0A917J340</accession>
<dbReference type="FunFam" id="3.30.565.10:FF:000006">
    <property type="entry name" value="Sensor histidine kinase WalK"/>
    <property type="match status" value="1"/>
</dbReference>
<name>A0A917J340_9BACT</name>
<keyword evidence="6" id="KW-0812">Transmembrane</keyword>
<dbReference type="EMBL" id="BMIB01000005">
    <property type="protein sequence ID" value="GGH79664.1"/>
    <property type="molecule type" value="Genomic_DNA"/>
</dbReference>
<protein>
    <recommendedName>
        <fullName evidence="2">histidine kinase</fullName>
        <ecNumber evidence="2">2.7.13.3</ecNumber>
    </recommendedName>
</protein>
<evidence type="ECO:0000313" key="8">
    <source>
        <dbReference type="EMBL" id="GGH79664.1"/>
    </source>
</evidence>
<dbReference type="Pfam" id="PF02518">
    <property type="entry name" value="HATPase_c"/>
    <property type="match status" value="1"/>
</dbReference>
<comment type="catalytic activity">
    <reaction evidence="1">
        <text>ATP + protein L-histidine = ADP + protein N-phospho-L-histidine.</text>
        <dbReference type="EC" id="2.7.13.3"/>
    </reaction>
</comment>
<dbReference type="SMART" id="SM00388">
    <property type="entry name" value="HisKA"/>
    <property type="match status" value="1"/>
</dbReference>
<sequence length="463" mass="53368">MYVPVFANYGDLYRFVAMKKVFPAIIVLVTLSLAGIILFQISWLQNLWKVQEQKILFKIDKACIAVAEEFAKQTSSRNIHLRGGRLGMRLTPDRLTRNIPTVPISQRYTDVEVEERIRKAFDKEDISHLRFEFAITADAEELFVELQSKNFMPLFSDSVHNKVRFYPVLPETGTVAEGLSDGEYIFIVIPDYKKQIWQSLTWLVTLSAIFVVILITAFYLTVKTMFNQKKLSEIKSDFINNMTHEFKTPLATISLAVDALRNQKVQSDTQKMQYFSGIIKEENMRMNKHVETILQAALMEKQELKLNLQPLHLHNVIQHVMDNFQLVLNEKNAQIQLMLNAQNDLANVDEVHFTNLISNLVDNAIKYSKENLSIKITTHNTNRFLLIRIEDNGIGMNKETVKRIFEKFYRAHTGNLHNVKGFGLGMSYVKTVIDIHKGRIKVDSTLGKGSSFTIELPLHKERD</sequence>
<dbReference type="Pfam" id="PF00512">
    <property type="entry name" value="HisKA"/>
    <property type="match status" value="1"/>
</dbReference>
<dbReference type="InterPro" id="IPR003594">
    <property type="entry name" value="HATPase_dom"/>
</dbReference>
<evidence type="ECO:0000256" key="6">
    <source>
        <dbReference type="SAM" id="Phobius"/>
    </source>
</evidence>
<dbReference type="EC" id="2.7.13.3" evidence="2"/>
<dbReference type="GO" id="GO:0000155">
    <property type="term" value="F:phosphorelay sensor kinase activity"/>
    <property type="evidence" value="ECO:0007669"/>
    <property type="project" value="InterPro"/>
</dbReference>
<comment type="caution">
    <text evidence="8">The sequence shown here is derived from an EMBL/GenBank/DDBJ whole genome shotgun (WGS) entry which is preliminary data.</text>
</comment>
<keyword evidence="3" id="KW-0597">Phosphoprotein</keyword>
<dbReference type="Gene3D" id="1.10.287.130">
    <property type="match status" value="1"/>
</dbReference>
<dbReference type="PRINTS" id="PR00344">
    <property type="entry name" value="BCTRLSENSOR"/>
</dbReference>
<dbReference type="SUPFAM" id="SSF55874">
    <property type="entry name" value="ATPase domain of HSP90 chaperone/DNA topoisomerase II/histidine kinase"/>
    <property type="match status" value="1"/>
</dbReference>
<dbReference type="Gene3D" id="3.30.565.10">
    <property type="entry name" value="Histidine kinase-like ATPase, C-terminal domain"/>
    <property type="match status" value="1"/>
</dbReference>
<evidence type="ECO:0000256" key="5">
    <source>
        <dbReference type="ARBA" id="ARBA00022777"/>
    </source>
</evidence>
<dbReference type="InterPro" id="IPR036097">
    <property type="entry name" value="HisK_dim/P_sf"/>
</dbReference>
<dbReference type="CDD" id="cd00075">
    <property type="entry name" value="HATPase"/>
    <property type="match status" value="1"/>
</dbReference>
<dbReference type="CDD" id="cd00082">
    <property type="entry name" value="HisKA"/>
    <property type="match status" value="1"/>
</dbReference>
<evidence type="ECO:0000256" key="4">
    <source>
        <dbReference type="ARBA" id="ARBA00022679"/>
    </source>
</evidence>
<feature type="transmembrane region" description="Helical" evidence="6">
    <location>
        <begin position="21"/>
        <end position="44"/>
    </location>
</feature>
<keyword evidence="5" id="KW-0418">Kinase</keyword>
<reference evidence="8" key="2">
    <citation type="submission" date="2020-09" db="EMBL/GenBank/DDBJ databases">
        <authorList>
            <person name="Sun Q."/>
            <person name="Zhou Y."/>
        </authorList>
    </citation>
    <scope>NUCLEOTIDE SEQUENCE</scope>
    <source>
        <strain evidence="8">CGMCC 1.15290</strain>
    </source>
</reference>
<keyword evidence="4" id="KW-0808">Transferase</keyword>
<evidence type="ECO:0000256" key="1">
    <source>
        <dbReference type="ARBA" id="ARBA00000085"/>
    </source>
</evidence>
<evidence type="ECO:0000256" key="2">
    <source>
        <dbReference type="ARBA" id="ARBA00012438"/>
    </source>
</evidence>
<dbReference type="InterPro" id="IPR004358">
    <property type="entry name" value="Sig_transdc_His_kin-like_C"/>
</dbReference>